<organism evidence="1">
    <name type="scientific">Leptolyngbya sp. NK1-12</name>
    <dbReference type="NCBI Taxonomy" id="2547451"/>
    <lineage>
        <taxon>Bacteria</taxon>
        <taxon>Bacillati</taxon>
        <taxon>Cyanobacteriota</taxon>
        <taxon>Cyanophyceae</taxon>
        <taxon>Leptolyngbyales</taxon>
        <taxon>Leptolyngbyaceae</taxon>
        <taxon>Leptolyngbya group</taxon>
        <taxon>Leptolyngbya</taxon>
    </lineage>
</organism>
<protein>
    <submittedName>
        <fullName evidence="1">DUF4058 family protein</fullName>
    </submittedName>
</protein>
<proteinExistence type="predicted"/>
<dbReference type="EMBL" id="CP053586">
    <property type="protein sequence ID" value="WNZ22834.1"/>
    <property type="molecule type" value="Genomic_DNA"/>
</dbReference>
<name>A0AA96WCX2_9CYAN</name>
<dbReference type="Pfam" id="PF13267">
    <property type="entry name" value="DUF4058"/>
    <property type="match status" value="1"/>
</dbReference>
<accession>A0AA96WCX2</accession>
<reference evidence="1" key="1">
    <citation type="submission" date="2020-05" db="EMBL/GenBank/DDBJ databases">
        <authorList>
            <person name="Zhu T."/>
            <person name="Keshari N."/>
            <person name="Lu X."/>
        </authorList>
    </citation>
    <scope>NUCLEOTIDE SEQUENCE</scope>
    <source>
        <strain evidence="1">NK1-12</strain>
    </source>
</reference>
<evidence type="ECO:0000313" key="1">
    <source>
        <dbReference type="EMBL" id="WNZ22834.1"/>
    </source>
</evidence>
<dbReference type="InterPro" id="IPR025132">
    <property type="entry name" value="DUF4058"/>
</dbReference>
<dbReference type="AlphaFoldDB" id="A0AA96WCX2"/>
<gene>
    <name evidence="1" type="ORF">HJG54_08175</name>
</gene>
<sequence>MVSLQAVFDHVYERGRYGARIDYHQPVPSPNLSEADQRWVDELLTSVRGR</sequence>